<keyword evidence="3" id="KW-1185">Reference proteome</keyword>
<accession>A0A418XGA9</accession>
<proteinExistence type="predicted"/>
<dbReference type="AlphaFoldDB" id="A0A418XGA9"/>
<gene>
    <name evidence="2" type="ORF">D3872_19580</name>
</gene>
<comment type="caution">
    <text evidence="2">The sequence shown here is derived from an EMBL/GenBank/DDBJ whole genome shotgun (WGS) entry which is preliminary data.</text>
</comment>
<evidence type="ECO:0000313" key="3">
    <source>
        <dbReference type="Proteomes" id="UP000284006"/>
    </source>
</evidence>
<feature type="transmembrane region" description="Helical" evidence="1">
    <location>
        <begin position="64"/>
        <end position="86"/>
    </location>
</feature>
<keyword evidence="1" id="KW-0812">Transmembrane</keyword>
<name>A0A418XGA9_9BURK</name>
<dbReference type="Proteomes" id="UP000284006">
    <property type="component" value="Unassembled WGS sequence"/>
</dbReference>
<dbReference type="EMBL" id="QYUP01000148">
    <property type="protein sequence ID" value="RJG11491.1"/>
    <property type="molecule type" value="Genomic_DNA"/>
</dbReference>
<keyword evidence="1" id="KW-1133">Transmembrane helix</keyword>
<organism evidence="2 3">
    <name type="scientific">Massilia cavernae</name>
    <dbReference type="NCBI Taxonomy" id="2320864"/>
    <lineage>
        <taxon>Bacteria</taxon>
        <taxon>Pseudomonadati</taxon>
        <taxon>Pseudomonadota</taxon>
        <taxon>Betaproteobacteria</taxon>
        <taxon>Burkholderiales</taxon>
        <taxon>Oxalobacteraceae</taxon>
        <taxon>Telluria group</taxon>
        <taxon>Massilia</taxon>
    </lineage>
</organism>
<keyword evidence="1" id="KW-0472">Membrane</keyword>
<evidence type="ECO:0000256" key="1">
    <source>
        <dbReference type="SAM" id="Phobius"/>
    </source>
</evidence>
<sequence>MNKKLAAFSPASVWGIRRQQWESPSVHEVEDVKDSAIVLLKELAMNRLVQIIYQRESRGRLMNALGLFCVAGSAILSAILLAATFWR</sequence>
<reference evidence="2 3" key="1">
    <citation type="submission" date="2018-09" db="EMBL/GenBank/DDBJ databases">
        <authorList>
            <person name="Zhu H."/>
        </authorList>
    </citation>
    <scope>NUCLEOTIDE SEQUENCE [LARGE SCALE GENOMIC DNA]</scope>
    <source>
        <strain evidence="2 3">K1S02-61</strain>
    </source>
</reference>
<evidence type="ECO:0000313" key="2">
    <source>
        <dbReference type="EMBL" id="RJG11491.1"/>
    </source>
</evidence>
<protein>
    <submittedName>
        <fullName evidence="2">Uncharacterized protein</fullName>
    </submittedName>
</protein>